<dbReference type="RefSeq" id="XP_007313518.1">
    <property type="nucleotide sequence ID" value="XM_007313456.1"/>
</dbReference>
<evidence type="ECO:0000313" key="2">
    <source>
        <dbReference type="EMBL" id="EGO29276.1"/>
    </source>
</evidence>
<accession>F8NID0</accession>
<dbReference type="InterPro" id="IPR011333">
    <property type="entry name" value="SKP1/BTB/POZ_sf"/>
</dbReference>
<reference evidence="2" key="1">
    <citation type="submission" date="2011-04" db="EMBL/GenBank/DDBJ databases">
        <title>Evolution of plant cell wall degrading machinery underlies the functional diversity of forest fungi.</title>
        <authorList>
            <consortium name="US DOE Joint Genome Institute (JGI-PGF)"/>
            <person name="Eastwood D.C."/>
            <person name="Floudas D."/>
            <person name="Binder M."/>
            <person name="Majcherczyk A."/>
            <person name="Schneider P."/>
            <person name="Aerts A."/>
            <person name="Asiegbu F.O."/>
            <person name="Baker S.E."/>
            <person name="Barry K."/>
            <person name="Bendiksby M."/>
            <person name="Blumentritt M."/>
            <person name="Coutinho P.M."/>
            <person name="Cullen D."/>
            <person name="Cullen D."/>
            <person name="Gathman A."/>
            <person name="Goodell B."/>
            <person name="Henrissat B."/>
            <person name="Ihrmark K."/>
            <person name="Kauserud H."/>
            <person name="Kohler A."/>
            <person name="LaButti K."/>
            <person name="Lapidus A."/>
            <person name="Lavin J.L."/>
            <person name="Lee Y.-H."/>
            <person name="Lindquist E."/>
            <person name="Lilly W."/>
            <person name="Lucas S."/>
            <person name="Morin E."/>
            <person name="Murat C."/>
            <person name="Oguiza J.A."/>
            <person name="Park J."/>
            <person name="Pisabarro A.G."/>
            <person name="Riley R."/>
            <person name="Rosling A."/>
            <person name="Salamov A."/>
            <person name="Schmidt O."/>
            <person name="Schmutz J."/>
            <person name="Skrede I."/>
            <person name="Stenlid J."/>
            <person name="Wiebenga A."/>
            <person name="Xie X."/>
            <person name="Kues U."/>
            <person name="Hibbett D.S."/>
            <person name="Hoffmeister D."/>
            <person name="Hogberg N."/>
            <person name="Martin F."/>
            <person name="Grigoriev I.V."/>
            <person name="Watkinson S.C."/>
        </authorList>
    </citation>
    <scope>NUCLEOTIDE SEQUENCE</scope>
    <source>
        <strain evidence="2">S7.9</strain>
    </source>
</reference>
<dbReference type="HOGENOM" id="CLU_075133_1_1_1"/>
<dbReference type="OrthoDB" id="3184970at2759"/>
<dbReference type="EMBL" id="GL945429">
    <property type="protein sequence ID" value="EGO29276.1"/>
    <property type="molecule type" value="Genomic_DNA"/>
</dbReference>
<organism>
    <name type="scientific">Serpula lacrymans var. lacrymans (strain S7.9)</name>
    <name type="common">Dry rot fungus</name>
    <dbReference type="NCBI Taxonomy" id="578457"/>
    <lineage>
        <taxon>Eukaryota</taxon>
        <taxon>Fungi</taxon>
        <taxon>Dikarya</taxon>
        <taxon>Basidiomycota</taxon>
        <taxon>Agaricomycotina</taxon>
        <taxon>Agaricomycetes</taxon>
        <taxon>Agaricomycetidae</taxon>
        <taxon>Boletales</taxon>
        <taxon>Coniophorineae</taxon>
        <taxon>Serpulaceae</taxon>
        <taxon>Serpula</taxon>
    </lineage>
</organism>
<proteinExistence type="predicted"/>
<dbReference type="Pfam" id="PF00651">
    <property type="entry name" value="BTB"/>
    <property type="match status" value="1"/>
</dbReference>
<name>F8NID0_SERL9</name>
<sequence>MDIDPVQTNIDPNTASEVKICERFSASDSDITIRSSDGVLFRVHRKNLTMHSEIFPGEELEAKDDVDLDESSAVLELLFQFMYRQAQPKLSETSFSVLESLANAVEKYRVFPGIEVCRMHMKANAGMSPLKVIKYAVKHGYHDVCDAAAPKSLNASLSEARECLDMSCLVAWMIYRDSVMSALHRSPGIVMHRGGKKTCSAWDEFYAHSISAFAGRPAQVFDYARIIGHWKLRLSDCHWCLQRAGQWEATIQANLSRVPKISSLITL</sequence>
<dbReference type="SUPFAM" id="SSF54695">
    <property type="entry name" value="POZ domain"/>
    <property type="match status" value="1"/>
</dbReference>
<dbReference type="Proteomes" id="UP000008064">
    <property type="component" value="Unassembled WGS sequence"/>
</dbReference>
<dbReference type="KEGG" id="sla:SERLADRAFT_456821"/>
<dbReference type="GeneID" id="18817408"/>
<dbReference type="Gene3D" id="3.30.710.10">
    <property type="entry name" value="Potassium Channel Kv1.1, Chain A"/>
    <property type="match status" value="1"/>
</dbReference>
<evidence type="ECO:0000259" key="1">
    <source>
        <dbReference type="PROSITE" id="PS50097"/>
    </source>
</evidence>
<dbReference type="AlphaFoldDB" id="F8NID0"/>
<protein>
    <recommendedName>
        <fullName evidence="1">BTB domain-containing protein</fullName>
    </recommendedName>
</protein>
<feature type="domain" description="BTB" evidence="1">
    <location>
        <begin position="29"/>
        <end position="83"/>
    </location>
</feature>
<dbReference type="PROSITE" id="PS50097">
    <property type="entry name" value="BTB"/>
    <property type="match status" value="1"/>
</dbReference>
<gene>
    <name evidence="2" type="ORF">SERLADRAFT_456821</name>
</gene>
<dbReference type="InterPro" id="IPR000210">
    <property type="entry name" value="BTB/POZ_dom"/>
</dbReference>